<dbReference type="AlphaFoldDB" id="A0A9Q0IU21"/>
<protein>
    <recommendedName>
        <fullName evidence="5">Heme-binding protein 2</fullName>
    </recommendedName>
</protein>
<evidence type="ECO:0000256" key="2">
    <source>
        <dbReference type="SAM" id="SignalP"/>
    </source>
</evidence>
<dbReference type="GO" id="GO:0005737">
    <property type="term" value="C:cytoplasm"/>
    <property type="evidence" value="ECO:0007669"/>
    <property type="project" value="TreeGrafter"/>
</dbReference>
<dbReference type="InterPro" id="IPR011256">
    <property type="entry name" value="Reg_factor_effector_dom_sf"/>
</dbReference>
<feature type="signal peptide" evidence="2">
    <location>
        <begin position="1"/>
        <end position="23"/>
    </location>
</feature>
<gene>
    <name evidence="3" type="ORF">NHX12_022262</name>
</gene>
<comment type="similarity">
    <text evidence="1">Belongs to the HEBP family.</text>
</comment>
<dbReference type="Proteomes" id="UP001148018">
    <property type="component" value="Unassembled WGS sequence"/>
</dbReference>
<dbReference type="Gene3D" id="3.20.80.10">
    <property type="entry name" value="Regulatory factor, effector binding domain"/>
    <property type="match status" value="3"/>
</dbReference>
<sequence length="400" mass="45377">MGKRKSLSLSALLILAMLSEVRSWITPGFCHTYACPEFTVVHKYDDFEERMYVETQWMTANVQNTDIYQLSEGFGKLDMFCKGKNVDGRSVYSKTWPALITVTEMENGSDSASVSWFFTPDTELPKPLDTSISEEVRPAGIVYVRSFSGMADQRKALYNTNELRQALTLAGKSFEGRRHRTVSCNTWPALVTARQGEDGTETVSFSRFFPPDTVLPKPRDASISNEVRPAGIVYVRAFSGMVDRQKALHFTDKLREALIQGNVCFESLRQTLAVYNYPWDLHEHHNRTVSCNTWPALVTARQGEDGTETVSFSRFFPPDTELPKPRDASISKEVRPAGIVYVRAFSGMADRQKALHFTDKLREALTQGNVSFESLRQTLAVYNYPWDLHEHHSEIWINAA</sequence>
<dbReference type="PANTHER" id="PTHR11220">
    <property type="entry name" value="HEME-BINDING PROTEIN-RELATED"/>
    <property type="match status" value="1"/>
</dbReference>
<proteinExistence type="inferred from homology"/>
<keyword evidence="2" id="KW-0732">Signal</keyword>
<dbReference type="GO" id="GO:0020037">
    <property type="term" value="F:heme binding"/>
    <property type="evidence" value="ECO:0007669"/>
    <property type="project" value="TreeGrafter"/>
</dbReference>
<dbReference type="EMBL" id="JANIIK010000038">
    <property type="protein sequence ID" value="KAJ3610168.1"/>
    <property type="molecule type" value="Genomic_DNA"/>
</dbReference>
<dbReference type="PANTHER" id="PTHR11220:SF69">
    <property type="entry name" value="HEME-BINDING PROTEIN 2"/>
    <property type="match status" value="1"/>
</dbReference>
<evidence type="ECO:0000256" key="1">
    <source>
        <dbReference type="ARBA" id="ARBA00009817"/>
    </source>
</evidence>
<comment type="caution">
    <text evidence="3">The sequence shown here is derived from an EMBL/GenBank/DDBJ whole genome shotgun (WGS) entry which is preliminary data.</text>
</comment>
<dbReference type="SUPFAM" id="SSF55136">
    <property type="entry name" value="Probable bacterial effector-binding domain"/>
    <property type="match status" value="3"/>
</dbReference>
<dbReference type="Pfam" id="PF04832">
    <property type="entry name" value="SOUL"/>
    <property type="match status" value="3"/>
</dbReference>
<dbReference type="OrthoDB" id="6424451at2759"/>
<name>A0A9Q0IU21_9TELE</name>
<evidence type="ECO:0008006" key="5">
    <source>
        <dbReference type="Google" id="ProtNLM"/>
    </source>
</evidence>
<dbReference type="InterPro" id="IPR006917">
    <property type="entry name" value="SOUL_heme-bd"/>
</dbReference>
<accession>A0A9Q0IU21</accession>
<keyword evidence="4" id="KW-1185">Reference proteome</keyword>
<evidence type="ECO:0000313" key="4">
    <source>
        <dbReference type="Proteomes" id="UP001148018"/>
    </source>
</evidence>
<organism evidence="3 4">
    <name type="scientific">Muraenolepis orangiensis</name>
    <name type="common">Patagonian moray cod</name>
    <dbReference type="NCBI Taxonomy" id="630683"/>
    <lineage>
        <taxon>Eukaryota</taxon>
        <taxon>Metazoa</taxon>
        <taxon>Chordata</taxon>
        <taxon>Craniata</taxon>
        <taxon>Vertebrata</taxon>
        <taxon>Euteleostomi</taxon>
        <taxon>Actinopterygii</taxon>
        <taxon>Neopterygii</taxon>
        <taxon>Teleostei</taxon>
        <taxon>Neoteleostei</taxon>
        <taxon>Acanthomorphata</taxon>
        <taxon>Zeiogadaria</taxon>
        <taxon>Gadariae</taxon>
        <taxon>Gadiformes</taxon>
        <taxon>Muraenolepidoidei</taxon>
        <taxon>Muraenolepididae</taxon>
        <taxon>Muraenolepis</taxon>
    </lineage>
</organism>
<evidence type="ECO:0000313" key="3">
    <source>
        <dbReference type="EMBL" id="KAJ3610168.1"/>
    </source>
</evidence>
<reference evidence="3" key="1">
    <citation type="submission" date="2022-07" db="EMBL/GenBank/DDBJ databases">
        <title>Chromosome-level genome of Muraenolepis orangiensis.</title>
        <authorList>
            <person name="Kim J."/>
        </authorList>
    </citation>
    <scope>NUCLEOTIDE SEQUENCE</scope>
    <source>
        <strain evidence="3">KU_S4_2022</strain>
        <tissue evidence="3">Muscle</tissue>
    </source>
</reference>
<feature type="chain" id="PRO_5040422325" description="Heme-binding protein 2" evidence="2">
    <location>
        <begin position="24"/>
        <end position="400"/>
    </location>
</feature>